<accession>A0A1J1INY1</accession>
<gene>
    <name evidence="1" type="ORF">CLUMA_CG014050</name>
</gene>
<dbReference type="AlphaFoldDB" id="A0A1J1INY1"/>
<keyword evidence="2" id="KW-1185">Reference proteome</keyword>
<name>A0A1J1INY1_9DIPT</name>
<protein>
    <submittedName>
        <fullName evidence="1">CLUMA_CG014050, isoform A</fullName>
    </submittedName>
</protein>
<organism evidence="1 2">
    <name type="scientific">Clunio marinus</name>
    <dbReference type="NCBI Taxonomy" id="568069"/>
    <lineage>
        <taxon>Eukaryota</taxon>
        <taxon>Metazoa</taxon>
        <taxon>Ecdysozoa</taxon>
        <taxon>Arthropoda</taxon>
        <taxon>Hexapoda</taxon>
        <taxon>Insecta</taxon>
        <taxon>Pterygota</taxon>
        <taxon>Neoptera</taxon>
        <taxon>Endopterygota</taxon>
        <taxon>Diptera</taxon>
        <taxon>Nematocera</taxon>
        <taxon>Chironomoidea</taxon>
        <taxon>Chironomidae</taxon>
        <taxon>Clunio</taxon>
    </lineage>
</organism>
<evidence type="ECO:0000313" key="1">
    <source>
        <dbReference type="EMBL" id="CRL00798.1"/>
    </source>
</evidence>
<proteinExistence type="predicted"/>
<dbReference type="Proteomes" id="UP000183832">
    <property type="component" value="Unassembled WGS sequence"/>
</dbReference>
<dbReference type="EMBL" id="CVRI01000054">
    <property type="protein sequence ID" value="CRL00798.1"/>
    <property type="molecule type" value="Genomic_DNA"/>
</dbReference>
<reference evidence="1 2" key="1">
    <citation type="submission" date="2015-04" db="EMBL/GenBank/DDBJ databases">
        <authorList>
            <person name="Syromyatnikov M.Y."/>
            <person name="Popov V.N."/>
        </authorList>
    </citation>
    <scope>NUCLEOTIDE SEQUENCE [LARGE SCALE GENOMIC DNA]</scope>
</reference>
<evidence type="ECO:0000313" key="2">
    <source>
        <dbReference type="Proteomes" id="UP000183832"/>
    </source>
</evidence>
<sequence>MPHVVRKPKQSISPKSSYYQIGENREKSLRRLKIQSQTSFQKKKKLLSNFKTFEICFRLENAIMSSEKKSSFNRSLFNG</sequence>